<dbReference type="Gene3D" id="3.40.1710.10">
    <property type="entry name" value="abc type-2 transporter like domain"/>
    <property type="match status" value="1"/>
</dbReference>
<name>A0A5J5E467_9BIFI</name>
<evidence type="ECO:0000256" key="1">
    <source>
        <dbReference type="ARBA" id="ARBA00004141"/>
    </source>
</evidence>
<dbReference type="InterPro" id="IPR017500">
    <property type="entry name" value="Phage_infect_YhgE_N"/>
</dbReference>
<feature type="transmembrane region" description="Helical" evidence="6">
    <location>
        <begin position="563"/>
        <end position="584"/>
    </location>
</feature>
<dbReference type="InterPro" id="IPR051328">
    <property type="entry name" value="T7SS_ABC-Transporter"/>
</dbReference>
<dbReference type="PANTHER" id="PTHR43077:SF10">
    <property type="entry name" value="TRANSPORT PERMEASE PROTEIN"/>
    <property type="match status" value="1"/>
</dbReference>
<evidence type="ECO:0000313" key="8">
    <source>
        <dbReference type="EMBL" id="KAA8823981.1"/>
    </source>
</evidence>
<dbReference type="NCBIfam" id="TIGR03062">
    <property type="entry name" value="pip_yhgE_Cterm"/>
    <property type="match status" value="1"/>
</dbReference>
<protein>
    <submittedName>
        <fullName evidence="8">YhgE/Pip domain-containing protein</fullName>
    </submittedName>
</protein>
<dbReference type="AlphaFoldDB" id="A0A5J5E467"/>
<feature type="transmembrane region" description="Helical" evidence="6">
    <location>
        <begin position="20"/>
        <end position="41"/>
    </location>
</feature>
<evidence type="ECO:0000256" key="2">
    <source>
        <dbReference type="ARBA" id="ARBA00022692"/>
    </source>
</evidence>
<feature type="transmembrane region" description="Helical" evidence="6">
    <location>
        <begin position="524"/>
        <end position="543"/>
    </location>
</feature>
<sequence length="899" mass="96046">MGNILKVLKRDFMRLFKVPTAWVILFGMVFIPPLYSWYNIVGFWNPYGNTKGIVVAVANNDAGTDNALIGKQNLGDQIVDQMKNNDQLGWTFLSEAEAMDQVQSGKAYAAIVIPKNFSDALAGVVTGGDTKPILEYYVNEKASAIAPKVTDVGASTIDRTVNSTFVSTVSKVLTDTINKAGDKALATGDKTKANTVASLNEASGDVQNTRDTIAKLQDKLDQTPTKTRTARQALEDARTLGIDAAEGLAGTSKLIGSTQNSVNSFVTSTSGALDQGSSLLSQAVSQTNQNIGTVTGSISAANQQVGGMLNTAEDINDANAAILETLKSLPNANQEPLKSAIERLEQRNSQLAGTLGNLKSLNTTIGSASQHTAGLSNNLNTATQTTLNATNDARKTLVSGALPQLNSGLSSISATTATLSNDIANQGTLIDQSKEALDQLDKAAASTKTALDDTDKALANVQTKLDTLATDIKAMSISTSLGSLLDSDGSLDSSKIADFMMSPTVIKEQTIYPVSSYGSGMAPLFTNLALWVGAFVLVVIPKVETDDEGIPGLTPTQGYMGRFLLLATLAACQGLVTGIGDLVLGMQCENIPVFLLTCLITSLVYMSVVFALSTTFMHVGKGVCVALVILQVPGASGLYPIEMMPRFFRIIYPLLPFTYSIDAMRETIGGFYDGLWFGYIGKLLMFAVLAFLLGLVARPRLANLNRLFAREIEESDMIIGEPVHIATNEYRVTQAIAALANRTEYKHAIERRAAKFTQQYPKLLSGALIAGFVVPAALIIIFSLTTGEKIVVMATWLAWVLIIIGFLMVVEYMRDSIRRQTELGNLSDESIRSMLYGRHAASSPESNGDAPTVRIPAIHAPAAGAPTATLPDRHSTADNRHSKTDDAHNAQHKEGRHAR</sequence>
<dbReference type="EMBL" id="RZUG01000020">
    <property type="protein sequence ID" value="KAA8823981.1"/>
    <property type="molecule type" value="Genomic_DNA"/>
</dbReference>
<feature type="region of interest" description="Disordered" evidence="5">
    <location>
        <begin position="863"/>
        <end position="899"/>
    </location>
</feature>
<evidence type="ECO:0000259" key="7">
    <source>
        <dbReference type="Pfam" id="PF12698"/>
    </source>
</evidence>
<feature type="domain" description="ABC-2 type transporter transmembrane" evidence="7">
    <location>
        <begin position="23"/>
        <end position="171"/>
    </location>
</feature>
<dbReference type="RefSeq" id="WP_150335871.1">
    <property type="nucleotide sequence ID" value="NZ_RZUG01000020.1"/>
</dbReference>
<gene>
    <name evidence="8" type="ORF">EMO92_09210</name>
</gene>
<comment type="caution">
    <text evidence="8">The sequence shown here is derived from an EMBL/GenBank/DDBJ whole genome shotgun (WGS) entry which is preliminary data.</text>
</comment>
<evidence type="ECO:0000313" key="9">
    <source>
        <dbReference type="Proteomes" id="UP000326251"/>
    </source>
</evidence>
<organism evidence="8 9">
    <name type="scientific">Bifidobacterium reuteri</name>
    <dbReference type="NCBI Taxonomy" id="983706"/>
    <lineage>
        <taxon>Bacteria</taxon>
        <taxon>Bacillati</taxon>
        <taxon>Actinomycetota</taxon>
        <taxon>Actinomycetes</taxon>
        <taxon>Bifidobacteriales</taxon>
        <taxon>Bifidobacteriaceae</taxon>
        <taxon>Bifidobacterium</taxon>
    </lineage>
</organism>
<feature type="transmembrane region" description="Helical" evidence="6">
    <location>
        <begin position="676"/>
        <end position="697"/>
    </location>
</feature>
<dbReference type="PANTHER" id="PTHR43077">
    <property type="entry name" value="TRANSPORT PERMEASE YVFS-RELATED"/>
    <property type="match status" value="1"/>
</dbReference>
<keyword evidence="2 6" id="KW-0812">Transmembrane</keyword>
<evidence type="ECO:0000256" key="3">
    <source>
        <dbReference type="ARBA" id="ARBA00022989"/>
    </source>
</evidence>
<dbReference type="GO" id="GO:0016020">
    <property type="term" value="C:membrane"/>
    <property type="evidence" value="ECO:0007669"/>
    <property type="project" value="UniProtKB-SubCell"/>
</dbReference>
<reference evidence="8 9" key="1">
    <citation type="journal article" date="2019" name="Syst. Appl. Microbiol.">
        <title>Characterization of Bifidobacterium species in feaces of the Egyptian fruit bat: Description of B. vespertilionis sp. nov. and B. rousetti sp. nov.</title>
        <authorList>
            <person name="Modesto M."/>
            <person name="Satti M."/>
            <person name="Watanabe K."/>
            <person name="Puglisi E."/>
            <person name="Morelli L."/>
            <person name="Huang C.-H."/>
            <person name="Liou J.-S."/>
            <person name="Miyashita M."/>
            <person name="Tamura T."/>
            <person name="Saito S."/>
            <person name="Mori K."/>
            <person name="Huang L."/>
            <person name="Sciavilla P."/>
            <person name="Sandri C."/>
            <person name="Spiezio C."/>
            <person name="Vitali F."/>
            <person name="Cavalieri D."/>
            <person name="Perpetuini G."/>
            <person name="Tofalo R."/>
            <person name="Bonetti A."/>
            <person name="Arita M."/>
            <person name="Mattarelli P."/>
        </authorList>
    </citation>
    <scope>NUCLEOTIDE SEQUENCE [LARGE SCALE GENOMIC DNA]</scope>
    <source>
        <strain evidence="8 9">RST19</strain>
    </source>
</reference>
<dbReference type="NCBIfam" id="TIGR03061">
    <property type="entry name" value="pip_yhgE_Nterm"/>
    <property type="match status" value="1"/>
</dbReference>
<dbReference type="InterPro" id="IPR013525">
    <property type="entry name" value="ABC2_TM"/>
</dbReference>
<evidence type="ECO:0000256" key="6">
    <source>
        <dbReference type="SAM" id="Phobius"/>
    </source>
</evidence>
<dbReference type="Pfam" id="PF12698">
    <property type="entry name" value="ABC2_membrane_3"/>
    <property type="match status" value="1"/>
</dbReference>
<dbReference type="Proteomes" id="UP000326251">
    <property type="component" value="Unassembled WGS sequence"/>
</dbReference>
<keyword evidence="4 6" id="KW-0472">Membrane</keyword>
<accession>A0A5J5E467</accession>
<dbReference type="InterPro" id="IPR017501">
    <property type="entry name" value="Phage_infect_YhgE_C"/>
</dbReference>
<keyword evidence="3 6" id="KW-1133">Transmembrane helix</keyword>
<feature type="transmembrane region" description="Helical" evidence="6">
    <location>
        <begin position="619"/>
        <end position="640"/>
    </location>
</feature>
<feature type="transmembrane region" description="Helical" evidence="6">
    <location>
        <begin position="790"/>
        <end position="810"/>
    </location>
</feature>
<dbReference type="GO" id="GO:0140359">
    <property type="term" value="F:ABC-type transporter activity"/>
    <property type="evidence" value="ECO:0007669"/>
    <property type="project" value="InterPro"/>
</dbReference>
<comment type="subcellular location">
    <subcellularLocation>
        <location evidence="1">Membrane</location>
        <topology evidence="1">Multi-pass membrane protein</topology>
    </subcellularLocation>
</comment>
<feature type="compositionally biased region" description="Basic and acidic residues" evidence="5">
    <location>
        <begin position="871"/>
        <end position="893"/>
    </location>
</feature>
<evidence type="ECO:0000256" key="4">
    <source>
        <dbReference type="ARBA" id="ARBA00023136"/>
    </source>
</evidence>
<evidence type="ECO:0000256" key="5">
    <source>
        <dbReference type="SAM" id="MobiDB-lite"/>
    </source>
</evidence>
<feature type="transmembrane region" description="Helical" evidence="6">
    <location>
        <begin position="591"/>
        <end position="613"/>
    </location>
</feature>
<feature type="transmembrane region" description="Helical" evidence="6">
    <location>
        <begin position="763"/>
        <end position="784"/>
    </location>
</feature>
<proteinExistence type="predicted"/>